<feature type="domain" description="Mur ligase central" evidence="5">
    <location>
        <begin position="108"/>
        <end position="315"/>
    </location>
</feature>
<dbReference type="InterPro" id="IPR036565">
    <property type="entry name" value="Mur-like_cat_sf"/>
</dbReference>
<dbReference type="GO" id="GO:0016881">
    <property type="term" value="F:acid-amino acid ligase activity"/>
    <property type="evidence" value="ECO:0007669"/>
    <property type="project" value="InterPro"/>
</dbReference>
<dbReference type="SUPFAM" id="SSF53623">
    <property type="entry name" value="MurD-like peptide ligases, catalytic domain"/>
    <property type="match status" value="1"/>
</dbReference>
<gene>
    <name evidence="6" type="ORF">METZ01_LOCUS272259</name>
</gene>
<feature type="domain" description="Mur ligase N-terminal catalytic" evidence="4">
    <location>
        <begin position="29"/>
        <end position="75"/>
    </location>
</feature>
<dbReference type="InterPro" id="IPR035911">
    <property type="entry name" value="MurE/MurF_N"/>
</dbReference>
<dbReference type="Gene3D" id="3.40.1390.10">
    <property type="entry name" value="MurE/MurF, N-terminal domain"/>
    <property type="match status" value="1"/>
</dbReference>
<dbReference type="SUPFAM" id="SSF63418">
    <property type="entry name" value="MurE/MurF N-terminal domain"/>
    <property type="match status" value="1"/>
</dbReference>
<evidence type="ECO:0000256" key="2">
    <source>
        <dbReference type="ARBA" id="ARBA00022741"/>
    </source>
</evidence>
<evidence type="ECO:0000256" key="1">
    <source>
        <dbReference type="ARBA" id="ARBA00022598"/>
    </source>
</evidence>
<accession>A0A382K6T3</accession>
<proteinExistence type="predicted"/>
<dbReference type="PANTHER" id="PTHR43024:SF1">
    <property type="entry name" value="UDP-N-ACETYLMURAMOYL-TRIPEPTIDE--D-ALANYL-D-ALANINE LIGASE"/>
    <property type="match status" value="1"/>
</dbReference>
<evidence type="ECO:0000313" key="6">
    <source>
        <dbReference type="EMBL" id="SVC19405.1"/>
    </source>
</evidence>
<name>A0A382K6T3_9ZZZZ</name>
<keyword evidence="3" id="KW-0067">ATP-binding</keyword>
<dbReference type="SUPFAM" id="SSF53244">
    <property type="entry name" value="MurD-like peptide ligases, peptide-binding domain"/>
    <property type="match status" value="1"/>
</dbReference>
<dbReference type="EMBL" id="UINC01078380">
    <property type="protein sequence ID" value="SVC19405.1"/>
    <property type="molecule type" value="Genomic_DNA"/>
</dbReference>
<dbReference type="Pfam" id="PF01225">
    <property type="entry name" value="Mur_ligase"/>
    <property type="match status" value="1"/>
</dbReference>
<dbReference type="InterPro" id="IPR000713">
    <property type="entry name" value="Mur_ligase_N"/>
</dbReference>
<feature type="non-terminal residue" evidence="6">
    <location>
        <position position="394"/>
    </location>
</feature>
<evidence type="ECO:0000259" key="4">
    <source>
        <dbReference type="Pfam" id="PF01225"/>
    </source>
</evidence>
<dbReference type="Gene3D" id="3.90.190.20">
    <property type="entry name" value="Mur ligase, C-terminal domain"/>
    <property type="match status" value="1"/>
</dbReference>
<dbReference type="PANTHER" id="PTHR43024">
    <property type="entry name" value="UDP-N-ACETYLMURAMOYL-TRIPEPTIDE--D-ALANYL-D-ALANINE LIGASE"/>
    <property type="match status" value="1"/>
</dbReference>
<organism evidence="6">
    <name type="scientific">marine metagenome</name>
    <dbReference type="NCBI Taxonomy" id="408172"/>
    <lineage>
        <taxon>unclassified sequences</taxon>
        <taxon>metagenomes</taxon>
        <taxon>ecological metagenomes</taxon>
    </lineage>
</organism>
<dbReference type="Pfam" id="PF08245">
    <property type="entry name" value="Mur_ligase_M"/>
    <property type="match status" value="1"/>
</dbReference>
<protein>
    <recommendedName>
        <fullName evidence="7">UDP-MurNAc-pentapeptide synthetase</fullName>
    </recommendedName>
</protein>
<keyword evidence="1" id="KW-0436">Ligase</keyword>
<sequence>MFELIDVNDLASLAKIIGGNLTGENKQFKYITTDSRKINQNSLFLALLGEKYDGHDFCETAIKAGAQAYISTKEIINHSGIVVEDTYLALLKMARYQQQQVNPKTLAITGSNGKTTLKEMVAHILDGHESIKTKDNENNQFGIPFTVLRLKPETRFLVLECGARKLGDFDLISEYLKFDVLVITNINNSHIEIFENQTNIIKTKTKLLDGLTEGGSFIDGAFEDWGTSDKLMEINQTFRVNVHHNLEQDSETKPLTENWNCTVVSGQQEGSLPGFFGLSFQQTLSSSSKRFQSPKKMNLGPRHNCHNALLAILAARELGVKCSESIERMCEFKTPLTNRYFIEHIGQHVLIDDTYNANPESFTSAINDLATNGSYPKNKLLIMGDMLELGQYSE</sequence>
<evidence type="ECO:0000256" key="3">
    <source>
        <dbReference type="ARBA" id="ARBA00022840"/>
    </source>
</evidence>
<dbReference type="InterPro" id="IPR051046">
    <property type="entry name" value="MurCDEF_CellWall_CoF430Synth"/>
</dbReference>
<dbReference type="InterPro" id="IPR013221">
    <property type="entry name" value="Mur_ligase_cen"/>
</dbReference>
<evidence type="ECO:0000259" key="5">
    <source>
        <dbReference type="Pfam" id="PF08245"/>
    </source>
</evidence>
<dbReference type="GO" id="GO:0005524">
    <property type="term" value="F:ATP binding"/>
    <property type="evidence" value="ECO:0007669"/>
    <property type="project" value="UniProtKB-KW"/>
</dbReference>
<dbReference type="AlphaFoldDB" id="A0A382K6T3"/>
<dbReference type="Gene3D" id="3.40.1190.10">
    <property type="entry name" value="Mur-like, catalytic domain"/>
    <property type="match status" value="1"/>
</dbReference>
<dbReference type="InterPro" id="IPR036615">
    <property type="entry name" value="Mur_ligase_C_dom_sf"/>
</dbReference>
<keyword evidence="2" id="KW-0547">Nucleotide-binding</keyword>
<evidence type="ECO:0008006" key="7">
    <source>
        <dbReference type="Google" id="ProtNLM"/>
    </source>
</evidence>
<reference evidence="6" key="1">
    <citation type="submission" date="2018-05" db="EMBL/GenBank/DDBJ databases">
        <authorList>
            <person name="Lanie J.A."/>
            <person name="Ng W.-L."/>
            <person name="Kazmierczak K.M."/>
            <person name="Andrzejewski T.M."/>
            <person name="Davidsen T.M."/>
            <person name="Wayne K.J."/>
            <person name="Tettelin H."/>
            <person name="Glass J.I."/>
            <person name="Rusch D."/>
            <person name="Podicherti R."/>
            <person name="Tsui H.-C.T."/>
            <person name="Winkler M.E."/>
        </authorList>
    </citation>
    <scope>NUCLEOTIDE SEQUENCE</scope>
</reference>